<dbReference type="HOGENOM" id="CLU_076487_2_0_1"/>
<dbReference type="Gramene" id="CMB098CT">
    <property type="protein sequence ID" value="CMB098CT"/>
    <property type="gene ID" value="CMB098C"/>
</dbReference>
<gene>
    <name evidence="3" type="ORF">CYME_CMB098C</name>
</gene>
<sequence>MVYECTVAGGLRARVGENALENQALCRSARQNDWWFHLESLPSPHCVLENPNGAWREPPREAVLACAQLVKERSKWRQVHRVTVIYLPAKYVSRRHLQSDEKPGSVVLLKEPRRVVI</sequence>
<dbReference type="EMBL" id="AP006484">
    <property type="protein sequence ID" value="BAM78909.1"/>
    <property type="molecule type" value="Genomic_DNA"/>
</dbReference>
<dbReference type="GeneID" id="16992304"/>
<proteinExistence type="inferred from homology"/>
<name>M1V6G6_CYAM1</name>
<organism evidence="3 4">
    <name type="scientific">Cyanidioschyzon merolae (strain NIES-3377 / 10D)</name>
    <name type="common">Unicellular red alga</name>
    <dbReference type="NCBI Taxonomy" id="280699"/>
    <lineage>
        <taxon>Eukaryota</taxon>
        <taxon>Rhodophyta</taxon>
        <taxon>Bangiophyceae</taxon>
        <taxon>Cyanidiales</taxon>
        <taxon>Cyanidiaceae</taxon>
        <taxon>Cyanidioschyzon</taxon>
    </lineage>
</organism>
<dbReference type="PANTHER" id="PTHR13049:SF2">
    <property type="entry name" value="COILED-COIL DOMAIN-CONTAINING PROTEIN 25"/>
    <property type="match status" value="1"/>
</dbReference>
<dbReference type="KEGG" id="cme:CYME_CMB098C"/>
<dbReference type="RefSeq" id="XP_005535195.1">
    <property type="nucleotide sequence ID" value="XM_005535138.1"/>
</dbReference>
<dbReference type="InterPro" id="IPR008532">
    <property type="entry name" value="NFACT_RNA-bd"/>
</dbReference>
<dbReference type="OrthoDB" id="10260446at2759"/>
<dbReference type="AlphaFoldDB" id="M1V6G6"/>
<comment type="similarity">
    <text evidence="1">Belongs to the CCDC25 family.</text>
</comment>
<evidence type="ECO:0000313" key="3">
    <source>
        <dbReference type="EMBL" id="BAM78909.1"/>
    </source>
</evidence>
<reference evidence="3 4" key="1">
    <citation type="journal article" date="2004" name="Nature">
        <title>Genome sequence of the ultrasmall unicellular red alga Cyanidioschyzon merolae 10D.</title>
        <authorList>
            <person name="Matsuzaki M."/>
            <person name="Misumi O."/>
            <person name="Shin-i T."/>
            <person name="Maruyama S."/>
            <person name="Takahara M."/>
            <person name="Miyagishima S."/>
            <person name="Mori T."/>
            <person name="Nishida K."/>
            <person name="Yagisawa F."/>
            <person name="Nishida K."/>
            <person name="Yoshida Y."/>
            <person name="Nishimura Y."/>
            <person name="Nakao S."/>
            <person name="Kobayashi T."/>
            <person name="Momoyama Y."/>
            <person name="Higashiyama T."/>
            <person name="Minoda A."/>
            <person name="Sano M."/>
            <person name="Nomoto H."/>
            <person name="Oishi K."/>
            <person name="Hayashi H."/>
            <person name="Ohta F."/>
            <person name="Nishizaka S."/>
            <person name="Haga S."/>
            <person name="Miura S."/>
            <person name="Morishita T."/>
            <person name="Kabeya Y."/>
            <person name="Terasawa K."/>
            <person name="Suzuki Y."/>
            <person name="Ishii Y."/>
            <person name="Asakawa S."/>
            <person name="Takano H."/>
            <person name="Ohta N."/>
            <person name="Kuroiwa H."/>
            <person name="Tanaka K."/>
            <person name="Shimizu N."/>
            <person name="Sugano S."/>
            <person name="Sato N."/>
            <person name="Nozaki H."/>
            <person name="Ogasawara N."/>
            <person name="Kohara Y."/>
            <person name="Kuroiwa T."/>
        </authorList>
    </citation>
    <scope>NUCLEOTIDE SEQUENCE [LARGE SCALE GENOMIC DNA]</scope>
    <source>
        <strain evidence="3 4">10D</strain>
    </source>
</reference>
<dbReference type="InterPro" id="IPR039730">
    <property type="entry name" value="Jlp2/Ccd25"/>
</dbReference>
<keyword evidence="4" id="KW-1185">Reference proteome</keyword>
<feature type="domain" description="NFACT RNA-binding" evidence="2">
    <location>
        <begin position="15"/>
        <end position="97"/>
    </location>
</feature>
<dbReference type="PANTHER" id="PTHR13049">
    <property type="entry name" value="DUF814-RELATED"/>
    <property type="match status" value="1"/>
</dbReference>
<evidence type="ECO:0000256" key="1">
    <source>
        <dbReference type="ARBA" id="ARBA00008998"/>
    </source>
</evidence>
<evidence type="ECO:0000259" key="2">
    <source>
        <dbReference type="Pfam" id="PF05670"/>
    </source>
</evidence>
<dbReference type="Proteomes" id="UP000007014">
    <property type="component" value="Chromosome 2"/>
</dbReference>
<reference evidence="3 4" key="2">
    <citation type="journal article" date="2007" name="BMC Biol.">
        <title>A 100%-complete sequence reveals unusually simple genomic features in the hot-spring red alga Cyanidioschyzon merolae.</title>
        <authorList>
            <person name="Nozaki H."/>
            <person name="Takano H."/>
            <person name="Misumi O."/>
            <person name="Terasawa K."/>
            <person name="Matsuzaki M."/>
            <person name="Maruyama S."/>
            <person name="Nishida K."/>
            <person name="Yagisawa F."/>
            <person name="Yoshida Y."/>
            <person name="Fujiwara T."/>
            <person name="Takio S."/>
            <person name="Tamura K."/>
            <person name="Chung S.J."/>
            <person name="Nakamura S."/>
            <person name="Kuroiwa H."/>
            <person name="Tanaka K."/>
            <person name="Sato N."/>
            <person name="Kuroiwa T."/>
        </authorList>
    </citation>
    <scope>NUCLEOTIDE SEQUENCE [LARGE SCALE GENOMIC DNA]</scope>
    <source>
        <strain evidence="3 4">10D</strain>
    </source>
</reference>
<evidence type="ECO:0000313" key="4">
    <source>
        <dbReference type="Proteomes" id="UP000007014"/>
    </source>
</evidence>
<dbReference type="Pfam" id="PF05670">
    <property type="entry name" value="NFACT-R_1"/>
    <property type="match status" value="1"/>
</dbReference>
<dbReference type="STRING" id="280699.M1V6G6"/>
<protein>
    <recommendedName>
        <fullName evidence="2">NFACT RNA-binding domain-containing protein</fullName>
    </recommendedName>
</protein>
<dbReference type="OMA" id="CASVIWI"/>
<accession>M1V6G6</accession>